<feature type="region of interest" description="Disordered" evidence="1">
    <location>
        <begin position="797"/>
        <end position="816"/>
    </location>
</feature>
<sequence>MGGAATAQAAEGTPTNDNEESSNISNDSSNIKDVKEVTLPASQESADKTSTTSSPATNSSSENNNSKEASSQTKATKLNEQNTKKKGNNAVAQDSVSTSINSEKDVKDNHSSVSDQNIAENKANKTDSTLSKTNVLQFQNGQQVDAKTVQNLLVDNETEVQKANFSGYAQVINADGSANSAADSDRGLRVTVGDKITIKYQLSCWGDTNVKNPKFIVLIPKGFESSGLEDNGSQDPTNNPYTVQSLGKTKNGEQAFLVTTKIAPDWNGKMVQLKTTATATDNTLNSQKQTYNLWNQLVFADADDMGTQYAASYGGGDLNINLTDGSSYHVVKQPNGIDNYQSGKIVYTIIPGKNEADVSNYTISDVHAEALNQGDTNSKTNTKANSGEESLSFNISLKKPINDQDYIDVDMGLPMADGSTLHYDNTLASSKDIIYKNNKVGRIYNMGDNYRIVFDQKANDYINTASPSNLFNIDVNLNWGSGGTTARLKNDQTGPILYQYTNDDSQAQKSFTYSAKNDIKINGQTYSSNLSIPGQYISTKPYLKTQTFSNIYSTPTNVRNWDNAGRVQINTTLQNGPVFNPSSAMGTDFDITVSVGKCPDFIYHIMSADEMAGALKGNLAIYLRSHLSNSTKDNSALYTKNDEEKLNQLKSKITVTVENKDDDNTYTRIYHVKCADNVQFQQGAGIYPVIVTTPNYTMPDNIKSFNDDNQARKSQGYFGFNGSNAITGNQKVMKELIDTPAPYIKIEKINSDNTKKWVNEVRYNWMASISQQQNPLSPDNSATASDLRTVELHFRDIDDPTQDLPNGSMQAQGSTDETITGFSGSNYYLNYLKDNDNYVLDHVASVKDGKETQLAFPSGADRNNLDKYNWGKFSNENASQFIVYVTKAPASFNIHYIDVGVTDKTSGFVPSDGKAITDSNGNKIHDINNIGGKIDHSYDVTSSLWSATDYEKAGYELAEEPQNVGKGTFTKGMADQYIYLKHKVNDQIDKNATKTVKETILYQYQNGADAAPIYQKTLTFHAQSGKHDLVTGKDFDIVWSPAQSFDKVKIPEINSFTWKVTNDDADNPLSNITTKEDSQSYISAFNVNQDSHDINLTVLYIPEDRASYNIHYIGLDPDFSIPADPSTLTPGNGAPLSTHDINGIAGKVGSTSDATSKLWSADGDNGYEAAGYKLVYAPSNLGKATFAKGMKDQYVFLQAQPEKAHLVFYDDNSHKFITKDADGKFSESNNAGDAYVESTSNKGKYGDAITFPEAENTLGQLEESKNNYGYVGITNENKDSLTNVSANGTPNETELSYYQFGSLDNNQNTDQFFVVHLKRETDTKNVTETIKYVFQDANGHVITSTSRKADSQTLTFTGTRADKNDQFAYDEPKSFDAVAIAAQAGFDLISATNDASHADVLGDNAVKQIAGIKHDSAPVNITVVFKAQPQADLTDTKNVTETIKYVFQDANGHVITST</sequence>
<feature type="compositionally biased region" description="Polar residues" evidence="1">
    <location>
        <begin position="72"/>
        <end position="81"/>
    </location>
</feature>
<comment type="caution">
    <text evidence="3">The sequence shown here is derived from an EMBL/GenBank/DDBJ whole genome shotgun (WGS) entry which is preliminary data.</text>
</comment>
<reference evidence="3 4" key="1">
    <citation type="submission" date="2022-01" db="EMBL/GenBank/DDBJ databases">
        <title>VMRC isolate genome collection.</title>
        <authorList>
            <person name="France M."/>
            <person name="Rutt L."/>
            <person name="Humphrys M."/>
            <person name="Ravel J."/>
        </authorList>
    </citation>
    <scope>NUCLEOTIDE SEQUENCE [LARGE SCALE GENOMIC DNA]</scope>
    <source>
        <strain evidence="3 4">C0030B4</strain>
    </source>
</reference>
<gene>
    <name evidence="3" type="ORF">L2504_08225</name>
</gene>
<evidence type="ECO:0000259" key="2">
    <source>
        <dbReference type="Pfam" id="PF17966"/>
    </source>
</evidence>
<dbReference type="EMBL" id="JAKHMS010000025">
    <property type="protein sequence ID" value="MCZ3782113.1"/>
    <property type="molecule type" value="Genomic_DNA"/>
</dbReference>
<protein>
    <recommendedName>
        <fullName evidence="2">Mub B2-like domain-containing protein</fullName>
    </recommendedName>
</protein>
<dbReference type="InterPro" id="IPR041495">
    <property type="entry name" value="Mub_B2"/>
</dbReference>
<evidence type="ECO:0000313" key="4">
    <source>
        <dbReference type="Proteomes" id="UP001527392"/>
    </source>
</evidence>
<evidence type="ECO:0000256" key="1">
    <source>
        <dbReference type="SAM" id="MobiDB-lite"/>
    </source>
</evidence>
<proteinExistence type="predicted"/>
<keyword evidence="4" id="KW-1185">Reference proteome</keyword>
<feature type="compositionally biased region" description="Low complexity" evidence="1">
    <location>
        <begin position="48"/>
        <end position="71"/>
    </location>
</feature>
<feature type="compositionally biased region" description="Polar residues" evidence="1">
    <location>
        <begin position="90"/>
        <end position="101"/>
    </location>
</feature>
<feature type="non-terminal residue" evidence="3">
    <location>
        <position position="1458"/>
    </location>
</feature>
<accession>A0ABT4KBG7</accession>
<dbReference type="Gene3D" id="2.60.40.4300">
    <property type="match status" value="1"/>
</dbReference>
<dbReference type="RefSeq" id="WP_414601779.1">
    <property type="nucleotide sequence ID" value="NZ_JAKHMK010000024.1"/>
</dbReference>
<dbReference type="Pfam" id="PF17966">
    <property type="entry name" value="Muc_B2"/>
    <property type="match status" value="1"/>
</dbReference>
<evidence type="ECO:0000313" key="3">
    <source>
        <dbReference type="EMBL" id="MCZ3782113.1"/>
    </source>
</evidence>
<feature type="region of interest" description="Disordered" evidence="1">
    <location>
        <begin position="1"/>
        <end position="126"/>
    </location>
</feature>
<feature type="compositionally biased region" description="Low complexity" evidence="1">
    <location>
        <begin position="1"/>
        <end position="29"/>
    </location>
</feature>
<name>A0ABT4KBG7_9LACO</name>
<organism evidence="3 4">
    <name type="scientific">Limosilactobacillus vaginalis</name>
    <dbReference type="NCBI Taxonomy" id="1633"/>
    <lineage>
        <taxon>Bacteria</taxon>
        <taxon>Bacillati</taxon>
        <taxon>Bacillota</taxon>
        <taxon>Bacilli</taxon>
        <taxon>Lactobacillales</taxon>
        <taxon>Lactobacillaceae</taxon>
        <taxon>Limosilactobacillus</taxon>
    </lineage>
</organism>
<feature type="compositionally biased region" description="Polar residues" evidence="1">
    <location>
        <begin position="803"/>
        <end position="816"/>
    </location>
</feature>
<dbReference type="Proteomes" id="UP001527392">
    <property type="component" value="Unassembled WGS sequence"/>
</dbReference>
<feature type="domain" description="Mub B2-like" evidence="2">
    <location>
        <begin position="990"/>
        <end position="1067"/>
    </location>
</feature>